<reference evidence="8 10" key="1">
    <citation type="submission" date="2021-11" db="EMBL/GenBank/DDBJ databases">
        <title>Description of Mycoplasma bradburyaesp. nov.from sea birds: a tribute to a great mycoplasmologist.</title>
        <authorList>
            <person name="Ramirez A.S."/>
            <person name="Poveda C."/>
            <person name="Suarez-Perez A."/>
            <person name="Rosales R.S."/>
            <person name="Dijkman R."/>
            <person name="Feberwee A."/>
            <person name="Spergser J."/>
            <person name="Szostak M.P."/>
            <person name="Ressel L."/>
            <person name="Calabuig P."/>
            <person name="Catania S."/>
            <person name="Gobbo F."/>
            <person name="Timofte D."/>
            <person name="Poveda J.B."/>
        </authorList>
    </citation>
    <scope>NUCLEOTIDE SEQUENCE</scope>
    <source>
        <strain evidence="7 10">T158</strain>
        <strain evidence="8">T264</strain>
    </source>
</reference>
<organism evidence="8 9">
    <name type="scientific">Mycoplasma bradburyae</name>
    <dbReference type="NCBI Taxonomy" id="2963128"/>
    <lineage>
        <taxon>Bacteria</taxon>
        <taxon>Bacillati</taxon>
        <taxon>Mycoplasmatota</taxon>
        <taxon>Mollicutes</taxon>
        <taxon>Mycoplasmataceae</taxon>
        <taxon>Mycoplasma</taxon>
    </lineage>
</organism>
<proteinExistence type="inferred from homology"/>
<keyword evidence="4 6" id="KW-1133">Transmembrane helix</keyword>
<keyword evidence="3 6" id="KW-0812">Transmembrane</keyword>
<comment type="subcellular location">
    <subcellularLocation>
        <location evidence="1">Membrane</location>
    </subcellularLocation>
</comment>
<evidence type="ECO:0000313" key="10">
    <source>
        <dbReference type="Proteomes" id="UP001220940"/>
    </source>
</evidence>
<accession>A0AAW6HS25</accession>
<dbReference type="Proteomes" id="UP001220940">
    <property type="component" value="Unassembled WGS sequence"/>
</dbReference>
<dbReference type="RefSeq" id="WP_255034561.1">
    <property type="nucleotide sequence ID" value="NZ_CP101414.1"/>
</dbReference>
<name>A0AAW6HS25_9MOLU</name>
<dbReference type="Proteomes" id="UP001216384">
    <property type="component" value="Unassembled WGS sequence"/>
</dbReference>
<gene>
    <name evidence="7" type="ORF">LNO68_03390</name>
    <name evidence="8" type="ORF">LNO71_03660</name>
</gene>
<evidence type="ECO:0008006" key="11">
    <source>
        <dbReference type="Google" id="ProtNLM"/>
    </source>
</evidence>
<comment type="caution">
    <text evidence="8">The sequence shown here is derived from an EMBL/GenBank/DDBJ whole genome shotgun (WGS) entry which is preliminary data.</text>
</comment>
<keyword evidence="5 6" id="KW-0472">Membrane</keyword>
<feature type="transmembrane region" description="Helical" evidence="6">
    <location>
        <begin position="12"/>
        <end position="33"/>
    </location>
</feature>
<dbReference type="GO" id="GO:0016020">
    <property type="term" value="C:membrane"/>
    <property type="evidence" value="ECO:0007669"/>
    <property type="project" value="UniProtKB-SubCell"/>
</dbReference>
<protein>
    <recommendedName>
        <fullName evidence="11">Cardiolipin synthase N-terminal domain-containing protein</fullName>
    </recommendedName>
</protein>
<evidence type="ECO:0000313" key="8">
    <source>
        <dbReference type="EMBL" id="MDC4183716.1"/>
    </source>
</evidence>
<comment type="similarity">
    <text evidence="2">Belongs to the UPF0057 (PMP3) family.</text>
</comment>
<evidence type="ECO:0000256" key="3">
    <source>
        <dbReference type="ARBA" id="ARBA00022692"/>
    </source>
</evidence>
<evidence type="ECO:0000256" key="2">
    <source>
        <dbReference type="ARBA" id="ARBA00009530"/>
    </source>
</evidence>
<dbReference type="InterPro" id="IPR000612">
    <property type="entry name" value="PMP3"/>
</dbReference>
<dbReference type="AlphaFoldDB" id="A0AAW6HS25"/>
<keyword evidence="10" id="KW-1185">Reference proteome</keyword>
<evidence type="ECO:0000313" key="7">
    <source>
        <dbReference type="EMBL" id="MDC4182210.1"/>
    </source>
</evidence>
<evidence type="ECO:0000256" key="5">
    <source>
        <dbReference type="ARBA" id="ARBA00023136"/>
    </source>
</evidence>
<evidence type="ECO:0000256" key="4">
    <source>
        <dbReference type="ARBA" id="ARBA00022989"/>
    </source>
</evidence>
<sequence length="75" mass="8547">MARRDKGIDLIIFIILLILGIVPGVLYAIFKLAQPKFNWIAFVVLCIFFIFPGVIYLLTCSDLIIFNKKELSKKG</sequence>
<dbReference type="EMBL" id="JAJHZP010000018">
    <property type="protein sequence ID" value="MDC4183716.1"/>
    <property type="molecule type" value="Genomic_DNA"/>
</dbReference>
<feature type="transmembrane region" description="Helical" evidence="6">
    <location>
        <begin position="39"/>
        <end position="66"/>
    </location>
</feature>
<evidence type="ECO:0000313" key="9">
    <source>
        <dbReference type="Proteomes" id="UP001216384"/>
    </source>
</evidence>
<dbReference type="EMBL" id="JAJHZM010000014">
    <property type="protein sequence ID" value="MDC4182210.1"/>
    <property type="molecule type" value="Genomic_DNA"/>
</dbReference>
<dbReference type="Pfam" id="PF01679">
    <property type="entry name" value="Pmp3"/>
    <property type="match status" value="1"/>
</dbReference>
<evidence type="ECO:0000256" key="6">
    <source>
        <dbReference type="SAM" id="Phobius"/>
    </source>
</evidence>
<evidence type="ECO:0000256" key="1">
    <source>
        <dbReference type="ARBA" id="ARBA00004370"/>
    </source>
</evidence>